<dbReference type="PROSITE" id="PS50043">
    <property type="entry name" value="HTH_LUXR_2"/>
    <property type="match status" value="1"/>
</dbReference>
<keyword evidence="2" id="KW-0238">DNA-binding</keyword>
<comment type="caution">
    <text evidence="6">The sequence shown here is derived from an EMBL/GenBank/DDBJ whole genome shotgun (WGS) entry which is preliminary data.</text>
</comment>
<dbReference type="STRING" id="314285.KT71_05972"/>
<evidence type="ECO:0000313" key="7">
    <source>
        <dbReference type="Proteomes" id="UP000019205"/>
    </source>
</evidence>
<name>A4ABN5_9GAMM</name>
<reference evidence="6 7" key="1">
    <citation type="journal article" date="2007" name="Proc. Natl. Acad. Sci. U.S.A.">
        <title>Characterization of a marine gammaproteobacterium capable of aerobic anoxygenic photosynthesis.</title>
        <authorList>
            <person name="Fuchs B.M."/>
            <person name="Spring S."/>
            <person name="Teeling H."/>
            <person name="Quast C."/>
            <person name="Wulf J."/>
            <person name="Schattenhofer M."/>
            <person name="Yan S."/>
            <person name="Ferriera S."/>
            <person name="Johnson J."/>
            <person name="Glockner F.O."/>
            <person name="Amann R."/>
        </authorList>
    </citation>
    <scope>NUCLEOTIDE SEQUENCE [LARGE SCALE GENOMIC DNA]</scope>
    <source>
        <strain evidence="6">KT71</strain>
    </source>
</reference>
<dbReference type="InterPro" id="IPR058245">
    <property type="entry name" value="NreC/VraR/RcsB-like_REC"/>
</dbReference>
<dbReference type="PANTHER" id="PTHR43214:SF17">
    <property type="entry name" value="TRANSCRIPTIONAL REGULATORY PROTEIN RCSB"/>
    <property type="match status" value="1"/>
</dbReference>
<evidence type="ECO:0000256" key="1">
    <source>
        <dbReference type="ARBA" id="ARBA00022553"/>
    </source>
</evidence>
<dbReference type="eggNOG" id="COG2197">
    <property type="taxonomic scope" value="Bacteria"/>
</dbReference>
<dbReference type="PROSITE" id="PS50110">
    <property type="entry name" value="RESPONSE_REGULATORY"/>
    <property type="match status" value="1"/>
</dbReference>
<dbReference type="InterPro" id="IPR011006">
    <property type="entry name" value="CheY-like_superfamily"/>
</dbReference>
<dbReference type="PRINTS" id="PR00038">
    <property type="entry name" value="HTHLUXR"/>
</dbReference>
<protein>
    <submittedName>
        <fullName evidence="6">Two component transcriptional regulator, LuxR family</fullName>
    </submittedName>
</protein>
<dbReference type="InterPro" id="IPR016032">
    <property type="entry name" value="Sig_transdc_resp-reg_C-effctor"/>
</dbReference>
<dbReference type="OrthoDB" id="9796655at2"/>
<dbReference type="Pfam" id="PF00196">
    <property type="entry name" value="GerE"/>
    <property type="match status" value="1"/>
</dbReference>
<dbReference type="InterPro" id="IPR000792">
    <property type="entry name" value="Tscrpt_reg_LuxR_C"/>
</dbReference>
<proteinExistence type="predicted"/>
<feature type="modified residue" description="4-aspartylphosphate" evidence="3">
    <location>
        <position position="71"/>
    </location>
</feature>
<dbReference type="InterPro" id="IPR001789">
    <property type="entry name" value="Sig_transdc_resp-reg_receiver"/>
</dbReference>
<dbReference type="SUPFAM" id="SSF46894">
    <property type="entry name" value="C-terminal effector domain of the bipartite response regulators"/>
    <property type="match status" value="1"/>
</dbReference>
<dbReference type="Proteomes" id="UP000019205">
    <property type="component" value="Chromosome"/>
</dbReference>
<dbReference type="PANTHER" id="PTHR43214">
    <property type="entry name" value="TWO-COMPONENT RESPONSE REGULATOR"/>
    <property type="match status" value="1"/>
</dbReference>
<dbReference type="EMBL" id="AAOA02000004">
    <property type="protein sequence ID" value="EAQ96548.1"/>
    <property type="molecule type" value="Genomic_DNA"/>
</dbReference>
<dbReference type="AlphaFoldDB" id="A4ABN5"/>
<evidence type="ECO:0000313" key="6">
    <source>
        <dbReference type="EMBL" id="EAQ96548.1"/>
    </source>
</evidence>
<evidence type="ECO:0000256" key="2">
    <source>
        <dbReference type="ARBA" id="ARBA00023125"/>
    </source>
</evidence>
<dbReference type="Gene3D" id="1.10.10.10">
    <property type="entry name" value="Winged helix-like DNA-binding domain superfamily/Winged helix DNA-binding domain"/>
    <property type="match status" value="1"/>
</dbReference>
<dbReference type="CDD" id="cd06170">
    <property type="entry name" value="LuxR_C_like"/>
    <property type="match status" value="1"/>
</dbReference>
<dbReference type="SUPFAM" id="SSF52172">
    <property type="entry name" value="CheY-like"/>
    <property type="match status" value="1"/>
</dbReference>
<dbReference type="RefSeq" id="WP_008293614.1">
    <property type="nucleotide sequence ID" value="NZ_CM002299.1"/>
</dbReference>
<dbReference type="GO" id="GO:0000160">
    <property type="term" value="P:phosphorelay signal transduction system"/>
    <property type="evidence" value="ECO:0007669"/>
    <property type="project" value="InterPro"/>
</dbReference>
<organism evidence="6 7">
    <name type="scientific">Congregibacter litoralis KT71</name>
    <dbReference type="NCBI Taxonomy" id="314285"/>
    <lineage>
        <taxon>Bacteria</taxon>
        <taxon>Pseudomonadati</taxon>
        <taxon>Pseudomonadota</taxon>
        <taxon>Gammaproteobacteria</taxon>
        <taxon>Cellvibrionales</taxon>
        <taxon>Halieaceae</taxon>
        <taxon>Congregibacter</taxon>
    </lineage>
</organism>
<gene>
    <name evidence="6" type="ORF">KT71_05972</name>
</gene>
<dbReference type="HOGENOM" id="CLU_000445_90_8_6"/>
<feature type="domain" description="HTH luxR-type" evidence="4">
    <location>
        <begin position="152"/>
        <end position="217"/>
    </location>
</feature>
<evidence type="ECO:0000256" key="3">
    <source>
        <dbReference type="PROSITE-ProRule" id="PRU00169"/>
    </source>
</evidence>
<feature type="domain" description="Response regulatory" evidence="5">
    <location>
        <begin position="11"/>
        <end position="136"/>
    </location>
</feature>
<dbReference type="SMART" id="SM00448">
    <property type="entry name" value="REC"/>
    <property type="match status" value="1"/>
</dbReference>
<dbReference type="Pfam" id="PF00072">
    <property type="entry name" value="Response_reg"/>
    <property type="match status" value="1"/>
</dbReference>
<dbReference type="GO" id="GO:0006355">
    <property type="term" value="P:regulation of DNA-templated transcription"/>
    <property type="evidence" value="ECO:0007669"/>
    <property type="project" value="InterPro"/>
</dbReference>
<keyword evidence="1 3" id="KW-0597">Phosphoprotein</keyword>
<dbReference type="InterPro" id="IPR036388">
    <property type="entry name" value="WH-like_DNA-bd_sf"/>
</dbReference>
<dbReference type="CDD" id="cd17535">
    <property type="entry name" value="REC_NarL-like"/>
    <property type="match status" value="1"/>
</dbReference>
<dbReference type="PROSITE" id="PS00622">
    <property type="entry name" value="HTH_LUXR_1"/>
    <property type="match status" value="1"/>
</dbReference>
<dbReference type="SMART" id="SM00421">
    <property type="entry name" value="HTH_LUXR"/>
    <property type="match status" value="1"/>
</dbReference>
<dbReference type="Gene3D" id="3.40.50.2300">
    <property type="match status" value="1"/>
</dbReference>
<reference evidence="6 7" key="2">
    <citation type="journal article" date="2009" name="PLoS ONE">
        <title>The photosynthetic apparatus and its regulation in the aerobic gammaproteobacterium Congregibacter litoralis gen. nov., sp. nov.</title>
        <authorList>
            <person name="Spring S."/>
            <person name="Lunsdorf H."/>
            <person name="Fuchs B.M."/>
            <person name="Tindall B.J."/>
        </authorList>
    </citation>
    <scope>NUCLEOTIDE SEQUENCE [LARGE SCALE GENOMIC DNA]</scope>
    <source>
        <strain evidence="6">KT71</strain>
    </source>
</reference>
<dbReference type="InterPro" id="IPR039420">
    <property type="entry name" value="WalR-like"/>
</dbReference>
<evidence type="ECO:0000259" key="4">
    <source>
        <dbReference type="PROSITE" id="PS50043"/>
    </source>
</evidence>
<keyword evidence="7" id="KW-1185">Reference proteome</keyword>
<accession>A4ABN5</accession>
<sequence length="222" mass="23675">MSSEAPTGTTTVVIADDHSIIRDAIYDLLSVATLPGAADSPGNFEIVGTAENGLEAIAAIKAKRPGLLFLDVSMPLAGGAEIIHDVRRWSPDTRIVIFTGVTSPSVLAGILEAGADAIFSKLSPARDMLAKLPLILMGERYVAPELTDIIRKGQQGETLTGRERQVLNMIVMGKSNKEIAQELNISPKTVEKHRGSVMLKLEVHSVAQLMARALKDGLIDAT</sequence>
<dbReference type="GO" id="GO:0003677">
    <property type="term" value="F:DNA binding"/>
    <property type="evidence" value="ECO:0007669"/>
    <property type="project" value="UniProtKB-KW"/>
</dbReference>
<evidence type="ECO:0000259" key="5">
    <source>
        <dbReference type="PROSITE" id="PS50110"/>
    </source>
</evidence>